<protein>
    <submittedName>
        <fullName evidence="2">Uncharacterized protein</fullName>
    </submittedName>
</protein>
<dbReference type="AlphaFoldDB" id="A0AAW1YJ80"/>
<comment type="caution">
    <text evidence="2">The sequence shown here is derived from an EMBL/GenBank/DDBJ whole genome shotgun (WGS) entry which is preliminary data.</text>
</comment>
<evidence type="ECO:0000256" key="1">
    <source>
        <dbReference type="SAM" id="MobiDB-lite"/>
    </source>
</evidence>
<sequence length="92" mass="10295">MDFDDLDGTSKPTRVPRFMPRSKNAPPKPKPESAVKREPSRPVAKPELEPPQMLKPKPEALDDVVPPIPEKKEEKQEEGANGDSKHCENGDR</sequence>
<feature type="region of interest" description="Disordered" evidence="1">
    <location>
        <begin position="1"/>
        <end position="92"/>
    </location>
</feature>
<feature type="compositionally biased region" description="Basic and acidic residues" evidence="1">
    <location>
        <begin position="29"/>
        <end position="48"/>
    </location>
</feature>
<proteinExistence type="predicted"/>
<reference evidence="2 3" key="1">
    <citation type="journal article" date="2023" name="G3 (Bethesda)">
        <title>A chromosome-length genome assembly and annotation of blackberry (Rubus argutus, cv. 'Hillquist').</title>
        <authorList>
            <person name="Bruna T."/>
            <person name="Aryal R."/>
            <person name="Dudchenko O."/>
            <person name="Sargent D.J."/>
            <person name="Mead D."/>
            <person name="Buti M."/>
            <person name="Cavallini A."/>
            <person name="Hytonen T."/>
            <person name="Andres J."/>
            <person name="Pham M."/>
            <person name="Weisz D."/>
            <person name="Mascagni F."/>
            <person name="Usai G."/>
            <person name="Natali L."/>
            <person name="Bassil N."/>
            <person name="Fernandez G.E."/>
            <person name="Lomsadze A."/>
            <person name="Armour M."/>
            <person name="Olukolu B."/>
            <person name="Poorten T."/>
            <person name="Britton C."/>
            <person name="Davik J."/>
            <person name="Ashrafi H."/>
            <person name="Aiden E.L."/>
            <person name="Borodovsky M."/>
            <person name="Worthington M."/>
        </authorList>
    </citation>
    <scope>NUCLEOTIDE SEQUENCE [LARGE SCALE GENOMIC DNA]</scope>
    <source>
        <strain evidence="2">PI 553951</strain>
    </source>
</reference>
<keyword evidence="3" id="KW-1185">Reference proteome</keyword>
<evidence type="ECO:0000313" key="3">
    <source>
        <dbReference type="Proteomes" id="UP001457282"/>
    </source>
</evidence>
<gene>
    <name evidence="2" type="ORF">M0R45_004219</name>
</gene>
<name>A0AAW1YJ80_RUBAR</name>
<dbReference type="Proteomes" id="UP001457282">
    <property type="component" value="Unassembled WGS sequence"/>
</dbReference>
<accession>A0AAW1YJ80</accession>
<feature type="compositionally biased region" description="Basic and acidic residues" evidence="1">
    <location>
        <begin position="69"/>
        <end position="92"/>
    </location>
</feature>
<organism evidence="2 3">
    <name type="scientific">Rubus argutus</name>
    <name type="common">Southern blackberry</name>
    <dbReference type="NCBI Taxonomy" id="59490"/>
    <lineage>
        <taxon>Eukaryota</taxon>
        <taxon>Viridiplantae</taxon>
        <taxon>Streptophyta</taxon>
        <taxon>Embryophyta</taxon>
        <taxon>Tracheophyta</taxon>
        <taxon>Spermatophyta</taxon>
        <taxon>Magnoliopsida</taxon>
        <taxon>eudicotyledons</taxon>
        <taxon>Gunneridae</taxon>
        <taxon>Pentapetalae</taxon>
        <taxon>rosids</taxon>
        <taxon>fabids</taxon>
        <taxon>Rosales</taxon>
        <taxon>Rosaceae</taxon>
        <taxon>Rosoideae</taxon>
        <taxon>Rosoideae incertae sedis</taxon>
        <taxon>Rubus</taxon>
    </lineage>
</organism>
<evidence type="ECO:0000313" key="2">
    <source>
        <dbReference type="EMBL" id="KAK9948653.1"/>
    </source>
</evidence>
<dbReference type="EMBL" id="JBEDUW010000001">
    <property type="protein sequence ID" value="KAK9948653.1"/>
    <property type="molecule type" value="Genomic_DNA"/>
</dbReference>